<dbReference type="InParanoid" id="A0A1Y1Z1N8"/>
<evidence type="ECO:0000256" key="1">
    <source>
        <dbReference type="SAM" id="Phobius"/>
    </source>
</evidence>
<feature type="transmembrane region" description="Helical" evidence="1">
    <location>
        <begin position="86"/>
        <end position="113"/>
    </location>
</feature>
<proteinExistence type="predicted"/>
<dbReference type="GO" id="GO:0016020">
    <property type="term" value="C:membrane"/>
    <property type="evidence" value="ECO:0007669"/>
    <property type="project" value="TreeGrafter"/>
</dbReference>
<dbReference type="STRING" id="1314790.A0A1Y1Z1N8"/>
<feature type="transmembrane region" description="Helical" evidence="1">
    <location>
        <begin position="139"/>
        <end position="163"/>
    </location>
</feature>
<dbReference type="OrthoDB" id="431202at2759"/>
<dbReference type="PANTHER" id="PTHR31735:SF1">
    <property type="entry name" value="VACUOLAR MEMBRANE PROTEIN YPL162C"/>
    <property type="match status" value="1"/>
</dbReference>
<comment type="caution">
    <text evidence="2">The sequence shown here is derived from an EMBL/GenBank/DDBJ whole genome shotgun (WGS) entry which is preliminary data.</text>
</comment>
<dbReference type="AlphaFoldDB" id="A0A1Y1Z1N8"/>
<evidence type="ECO:0000313" key="2">
    <source>
        <dbReference type="EMBL" id="ORY04202.1"/>
    </source>
</evidence>
<protein>
    <submittedName>
        <fullName evidence="2">Uncharacterized protein</fullName>
    </submittedName>
</protein>
<gene>
    <name evidence="2" type="ORF">K493DRAFT_380351</name>
</gene>
<accession>A0A1Y1Z1N8</accession>
<keyword evidence="1" id="KW-0812">Transmembrane</keyword>
<keyword evidence="1" id="KW-0472">Membrane</keyword>
<evidence type="ECO:0000313" key="3">
    <source>
        <dbReference type="Proteomes" id="UP000193498"/>
    </source>
</evidence>
<dbReference type="Proteomes" id="UP000193498">
    <property type="component" value="Unassembled WGS sequence"/>
</dbReference>
<keyword evidence="1" id="KW-1133">Transmembrane helix</keyword>
<dbReference type="PANTHER" id="PTHR31735">
    <property type="entry name" value="VACUOLAR MEMBRANE PROTEIN YPL162C"/>
    <property type="match status" value="1"/>
</dbReference>
<feature type="transmembrane region" description="Helical" evidence="1">
    <location>
        <begin position="16"/>
        <end position="35"/>
    </location>
</feature>
<dbReference type="InterPro" id="IPR022127">
    <property type="entry name" value="STIMATE/YPL162C"/>
</dbReference>
<sequence>MPPASATNKTCSLTDSFALIIQGILALISLSTLMIKRHRESPRRPLLVWFYDTSKQAFAAAFIHLINIIAAYTTTQTNPTLNPCEWYFLSILIDTTIGVATLFVLLSVSNALICRFEMRSLYSGQYGDPPKMSVWLKQLFLFITIASINKALLVLLFLIPYILLLAHYLSRHLLVIQGCK</sequence>
<dbReference type="Pfam" id="PF12400">
    <property type="entry name" value="STIMATE"/>
    <property type="match status" value="1"/>
</dbReference>
<organism evidence="2 3">
    <name type="scientific">Basidiobolus meristosporus CBS 931.73</name>
    <dbReference type="NCBI Taxonomy" id="1314790"/>
    <lineage>
        <taxon>Eukaryota</taxon>
        <taxon>Fungi</taxon>
        <taxon>Fungi incertae sedis</taxon>
        <taxon>Zoopagomycota</taxon>
        <taxon>Entomophthoromycotina</taxon>
        <taxon>Basidiobolomycetes</taxon>
        <taxon>Basidiobolales</taxon>
        <taxon>Basidiobolaceae</taxon>
        <taxon>Basidiobolus</taxon>
    </lineage>
</organism>
<name>A0A1Y1Z1N8_9FUNG</name>
<reference evidence="2 3" key="1">
    <citation type="submission" date="2016-07" db="EMBL/GenBank/DDBJ databases">
        <title>Pervasive Adenine N6-methylation of Active Genes in Fungi.</title>
        <authorList>
            <consortium name="DOE Joint Genome Institute"/>
            <person name="Mondo S.J."/>
            <person name="Dannebaum R.O."/>
            <person name="Kuo R.C."/>
            <person name="Labutti K."/>
            <person name="Haridas S."/>
            <person name="Kuo A."/>
            <person name="Salamov A."/>
            <person name="Ahrendt S.R."/>
            <person name="Lipzen A."/>
            <person name="Sullivan W."/>
            <person name="Andreopoulos W.B."/>
            <person name="Clum A."/>
            <person name="Lindquist E."/>
            <person name="Daum C."/>
            <person name="Ramamoorthy G.K."/>
            <person name="Gryganskyi A."/>
            <person name="Culley D."/>
            <person name="Magnuson J.K."/>
            <person name="James T.Y."/>
            <person name="O'Malley M.A."/>
            <person name="Stajich J.E."/>
            <person name="Spatafora J.W."/>
            <person name="Visel A."/>
            <person name="Grigoriev I.V."/>
        </authorList>
    </citation>
    <scope>NUCLEOTIDE SEQUENCE [LARGE SCALE GENOMIC DNA]</scope>
    <source>
        <strain evidence="2 3">CBS 931.73</strain>
    </source>
</reference>
<dbReference type="EMBL" id="MCFE01000037">
    <property type="protein sequence ID" value="ORY04202.1"/>
    <property type="molecule type" value="Genomic_DNA"/>
</dbReference>
<keyword evidence="3" id="KW-1185">Reference proteome</keyword>
<feature type="transmembrane region" description="Helical" evidence="1">
    <location>
        <begin position="56"/>
        <end position="74"/>
    </location>
</feature>